<name>A0A6A5HHB4_CAERE</name>
<comment type="caution">
    <text evidence="2">The sequence shown here is derived from an EMBL/GenBank/DDBJ whole genome shotgun (WGS) entry which is preliminary data.</text>
</comment>
<evidence type="ECO:0000313" key="3">
    <source>
        <dbReference type="Proteomes" id="UP000483820"/>
    </source>
</evidence>
<accession>A0A6A5HHB4</accession>
<dbReference type="CTD" id="78774244"/>
<evidence type="ECO:0000313" key="2">
    <source>
        <dbReference type="EMBL" id="KAF1766875.1"/>
    </source>
</evidence>
<dbReference type="Pfam" id="PF00917">
    <property type="entry name" value="MATH"/>
    <property type="match status" value="1"/>
</dbReference>
<sequence>MIVRRTKEHFGFYLNCSKPTGTDNWTIETRQKDVFISNRVDNKVKEESITIFSKNAHTWGWEEFTKWDVLGKDFLVDDKLTAEMRKMGCSGKRLPCR</sequence>
<dbReference type="CDD" id="cd00121">
    <property type="entry name" value="MATH"/>
    <property type="match status" value="1"/>
</dbReference>
<organism evidence="2 3">
    <name type="scientific">Caenorhabditis remanei</name>
    <name type="common">Caenorhabditis vulgaris</name>
    <dbReference type="NCBI Taxonomy" id="31234"/>
    <lineage>
        <taxon>Eukaryota</taxon>
        <taxon>Metazoa</taxon>
        <taxon>Ecdysozoa</taxon>
        <taxon>Nematoda</taxon>
        <taxon>Chromadorea</taxon>
        <taxon>Rhabditida</taxon>
        <taxon>Rhabditina</taxon>
        <taxon>Rhabditomorpha</taxon>
        <taxon>Rhabditoidea</taxon>
        <taxon>Rhabditidae</taxon>
        <taxon>Peloderinae</taxon>
        <taxon>Caenorhabditis</taxon>
    </lineage>
</organism>
<dbReference type="RefSeq" id="XP_053590017.1">
    <property type="nucleotide sequence ID" value="XM_053725823.1"/>
</dbReference>
<dbReference type="SUPFAM" id="SSF49599">
    <property type="entry name" value="TRAF domain-like"/>
    <property type="match status" value="1"/>
</dbReference>
<protein>
    <recommendedName>
        <fullName evidence="1">MATH domain-containing protein</fullName>
    </recommendedName>
</protein>
<reference evidence="2 3" key="1">
    <citation type="submission" date="2019-12" db="EMBL/GenBank/DDBJ databases">
        <title>Chromosome-level assembly of the Caenorhabditis remanei genome.</title>
        <authorList>
            <person name="Teterina A.A."/>
            <person name="Willis J.H."/>
            <person name="Phillips P.C."/>
        </authorList>
    </citation>
    <scope>NUCLEOTIDE SEQUENCE [LARGE SCALE GENOMIC DNA]</scope>
    <source>
        <strain evidence="2 3">PX506</strain>
        <tissue evidence="2">Whole organism</tissue>
    </source>
</reference>
<dbReference type="AlphaFoldDB" id="A0A6A5HHB4"/>
<dbReference type="GeneID" id="78774244"/>
<dbReference type="EMBL" id="WUAV01000002">
    <property type="protein sequence ID" value="KAF1766875.1"/>
    <property type="molecule type" value="Genomic_DNA"/>
</dbReference>
<dbReference type="KEGG" id="crq:GCK72_006833"/>
<dbReference type="Proteomes" id="UP000483820">
    <property type="component" value="Chromosome II"/>
</dbReference>
<dbReference type="Gene3D" id="2.60.210.10">
    <property type="entry name" value="Apoptosis, Tumor Necrosis Factor Receptor Associated Protein 2, Chain A"/>
    <property type="match status" value="1"/>
</dbReference>
<dbReference type="PROSITE" id="PS50144">
    <property type="entry name" value="MATH"/>
    <property type="match status" value="1"/>
</dbReference>
<gene>
    <name evidence="2" type="ORF">GCK72_006833</name>
</gene>
<dbReference type="InterPro" id="IPR008974">
    <property type="entry name" value="TRAF-like"/>
</dbReference>
<proteinExistence type="predicted"/>
<evidence type="ECO:0000259" key="1">
    <source>
        <dbReference type="PROSITE" id="PS50144"/>
    </source>
</evidence>
<dbReference type="InterPro" id="IPR002083">
    <property type="entry name" value="MATH/TRAF_dom"/>
</dbReference>
<feature type="domain" description="MATH" evidence="1">
    <location>
        <begin position="1"/>
        <end position="86"/>
    </location>
</feature>